<protein>
    <submittedName>
        <fullName evidence="1">Toxin HigB-1</fullName>
    </submittedName>
</protein>
<evidence type="ECO:0000313" key="2">
    <source>
        <dbReference type="Proteomes" id="UP000189674"/>
    </source>
</evidence>
<name>A0A1U9NKG5_9BACT</name>
<reference evidence="2" key="1">
    <citation type="submission" date="2017-02" db="EMBL/GenBank/DDBJ databases">
        <title>Comparative genomics and description of representatives of a novel lineage of planctomycetes thriving in anoxic sediments.</title>
        <authorList>
            <person name="Spring S."/>
            <person name="Bunk B."/>
            <person name="Sproer C."/>
        </authorList>
    </citation>
    <scope>NUCLEOTIDE SEQUENCE [LARGE SCALE GENOMIC DNA]</scope>
    <source>
        <strain evidence="2">ST-NAGAB-D1</strain>
    </source>
</reference>
<dbReference type="InterPro" id="IPR007711">
    <property type="entry name" value="HigB-1"/>
</dbReference>
<dbReference type="AlphaFoldDB" id="A0A1U9NKG5"/>
<dbReference type="OrthoDB" id="370343at2"/>
<dbReference type="EMBL" id="CP019791">
    <property type="protein sequence ID" value="AQT68228.1"/>
    <property type="molecule type" value="Genomic_DNA"/>
</dbReference>
<sequence length="104" mass="12306">MEWDFKDKNLIKLYTTGKSPKHRGLPKNVVVNFVARVNEIDAAVDIYDLWKKPALKFEKLKGKKDYCSVRVTGKWRLEFKVDWEDEEHTRGFCWITALSNHYGD</sequence>
<accession>A0A1U9NKG5</accession>
<dbReference type="InterPro" id="IPR035093">
    <property type="entry name" value="RelE/ParE_toxin_dom_sf"/>
</dbReference>
<dbReference type="PANTHER" id="PTHR40266:SF2">
    <property type="entry name" value="TOXIN HIGB-1"/>
    <property type="match status" value="1"/>
</dbReference>
<organism evidence="1 2">
    <name type="scientific">Anaerohalosphaera lusitana</name>
    <dbReference type="NCBI Taxonomy" id="1936003"/>
    <lineage>
        <taxon>Bacteria</taxon>
        <taxon>Pseudomonadati</taxon>
        <taxon>Planctomycetota</taxon>
        <taxon>Phycisphaerae</taxon>
        <taxon>Sedimentisphaerales</taxon>
        <taxon>Anaerohalosphaeraceae</taxon>
        <taxon>Anaerohalosphaera</taxon>
    </lineage>
</organism>
<dbReference type="STRING" id="1936003.STSP2_01384"/>
<evidence type="ECO:0000313" key="1">
    <source>
        <dbReference type="EMBL" id="AQT68228.1"/>
    </source>
</evidence>
<keyword evidence="2" id="KW-1185">Reference proteome</keyword>
<dbReference type="SUPFAM" id="SSF143011">
    <property type="entry name" value="RelE-like"/>
    <property type="match status" value="1"/>
</dbReference>
<dbReference type="PANTHER" id="PTHR40266">
    <property type="entry name" value="TOXIN HIGB-1"/>
    <property type="match status" value="1"/>
</dbReference>
<dbReference type="Gene3D" id="3.30.2310.20">
    <property type="entry name" value="RelE-like"/>
    <property type="match status" value="1"/>
</dbReference>
<dbReference type="RefSeq" id="WP_146661039.1">
    <property type="nucleotide sequence ID" value="NZ_CP019791.1"/>
</dbReference>
<dbReference type="Pfam" id="PF05015">
    <property type="entry name" value="HigB-like_toxin"/>
    <property type="match status" value="1"/>
</dbReference>
<gene>
    <name evidence="1" type="primary">higB-1</name>
    <name evidence="1" type="ORF">STSP2_01384</name>
</gene>
<proteinExistence type="predicted"/>
<dbReference type="KEGG" id="alus:STSP2_01384"/>
<dbReference type="Proteomes" id="UP000189674">
    <property type="component" value="Chromosome"/>
</dbReference>